<dbReference type="PANTHER" id="PTHR34710">
    <property type="entry name" value="OS03G0834100 PROTEIN"/>
    <property type="match status" value="1"/>
</dbReference>
<keyword evidence="4" id="KW-0378">Hydrolase</keyword>
<accession>A0A5A7P5Y0</accession>
<dbReference type="EMBL" id="BKCP01002224">
    <property type="protein sequence ID" value="GER27876.1"/>
    <property type="molecule type" value="Genomic_DNA"/>
</dbReference>
<keyword evidence="2" id="KW-0472">Membrane</keyword>
<keyword evidence="2" id="KW-0812">Transmembrane</keyword>
<dbReference type="AlphaFoldDB" id="A0A5A7P5Y0"/>
<protein>
    <submittedName>
        <fullName evidence="4">Ubiquitin carboxyl-terminal hydrolase 4</fullName>
    </submittedName>
</protein>
<evidence type="ECO:0000313" key="5">
    <source>
        <dbReference type="Proteomes" id="UP000325081"/>
    </source>
</evidence>
<comment type="caution">
    <text evidence="4">The sequence shown here is derived from an EMBL/GenBank/DDBJ whole genome shotgun (WGS) entry which is preliminary data.</text>
</comment>
<feature type="compositionally biased region" description="Basic and acidic residues" evidence="1">
    <location>
        <begin position="104"/>
        <end position="118"/>
    </location>
</feature>
<feature type="region of interest" description="Disordered" evidence="1">
    <location>
        <begin position="104"/>
        <end position="129"/>
    </location>
</feature>
<feature type="transmembrane region" description="Helical" evidence="2">
    <location>
        <begin position="34"/>
        <end position="52"/>
    </location>
</feature>
<keyword evidence="2" id="KW-1133">Transmembrane helix</keyword>
<feature type="domain" description="DUF3615" evidence="3">
    <location>
        <begin position="142"/>
        <end position="233"/>
    </location>
</feature>
<dbReference type="GO" id="GO:0016787">
    <property type="term" value="F:hydrolase activity"/>
    <property type="evidence" value="ECO:0007669"/>
    <property type="project" value="UniProtKB-KW"/>
</dbReference>
<keyword evidence="5" id="KW-1185">Reference proteome</keyword>
<dbReference type="OrthoDB" id="919440at2759"/>
<dbReference type="InterPro" id="IPR022059">
    <property type="entry name" value="DUF3615"/>
</dbReference>
<dbReference type="Pfam" id="PF12274">
    <property type="entry name" value="DUF3615"/>
    <property type="match status" value="1"/>
</dbReference>
<organism evidence="4 5">
    <name type="scientific">Striga asiatica</name>
    <name type="common">Asiatic witchweed</name>
    <name type="synonym">Buchnera asiatica</name>
    <dbReference type="NCBI Taxonomy" id="4170"/>
    <lineage>
        <taxon>Eukaryota</taxon>
        <taxon>Viridiplantae</taxon>
        <taxon>Streptophyta</taxon>
        <taxon>Embryophyta</taxon>
        <taxon>Tracheophyta</taxon>
        <taxon>Spermatophyta</taxon>
        <taxon>Magnoliopsida</taxon>
        <taxon>eudicotyledons</taxon>
        <taxon>Gunneridae</taxon>
        <taxon>Pentapetalae</taxon>
        <taxon>asterids</taxon>
        <taxon>lamiids</taxon>
        <taxon>Lamiales</taxon>
        <taxon>Orobanchaceae</taxon>
        <taxon>Buchnereae</taxon>
        <taxon>Striga</taxon>
    </lineage>
</organism>
<name>A0A5A7P5Y0_STRAF</name>
<evidence type="ECO:0000256" key="1">
    <source>
        <dbReference type="SAM" id="MobiDB-lite"/>
    </source>
</evidence>
<evidence type="ECO:0000256" key="2">
    <source>
        <dbReference type="SAM" id="Phobius"/>
    </source>
</evidence>
<gene>
    <name evidence="4" type="ORF">STAS_03618</name>
</gene>
<evidence type="ECO:0000313" key="4">
    <source>
        <dbReference type="EMBL" id="GER27876.1"/>
    </source>
</evidence>
<sequence length="472" mass="54383">MMVVGEALMRDLKLVVRKQLRWEEGRWLQKTRDWLAAILSVSILLFVPMAVTKARKRKWIHKYGKFSVPIKGWSSAYEESRLNPNEGTVPLRRSSRKKFKVDRFGGGEVTSSREDKKPATRRKQRMPTDPKEYFLARGNQSAEIALSCYNQKHGTNLEFMRFVDFKEREFFGPGYLLNFDDKYSMWRHVNFEARPPNDKPLLMFAELYKTNDKYELTTLSLVNPSHDGQCYYLCATEYLVAGFSVMWSDAFLHVLCLALLLTSFSIFVHDCACPSCDISSVIHPLHGFRAGFVASEPSEPKIMSKEDAVKLAEFALKDYNDKNVFLFPSTPFFTPPQYGPHNHSLPGFQGTTLKIERALECNSFTSSGPLMDFTVKTKRWVHMNFEVKVGPKEEILRLFAELYLSDDNTTYVLASLSATSPSELFWKWKKRYNIDIGCPNCPKSIYHPWLGFRHAFNCIPTIPSLAAKFIKQ</sequence>
<proteinExistence type="predicted"/>
<dbReference type="Proteomes" id="UP000325081">
    <property type="component" value="Unassembled WGS sequence"/>
</dbReference>
<reference evidence="5" key="1">
    <citation type="journal article" date="2019" name="Curr. Biol.">
        <title>Genome Sequence of Striga asiatica Provides Insight into the Evolution of Plant Parasitism.</title>
        <authorList>
            <person name="Yoshida S."/>
            <person name="Kim S."/>
            <person name="Wafula E.K."/>
            <person name="Tanskanen J."/>
            <person name="Kim Y.M."/>
            <person name="Honaas L."/>
            <person name="Yang Z."/>
            <person name="Spallek T."/>
            <person name="Conn C.E."/>
            <person name="Ichihashi Y."/>
            <person name="Cheong K."/>
            <person name="Cui S."/>
            <person name="Der J.P."/>
            <person name="Gundlach H."/>
            <person name="Jiao Y."/>
            <person name="Hori C."/>
            <person name="Ishida J.K."/>
            <person name="Kasahara H."/>
            <person name="Kiba T."/>
            <person name="Kim M.S."/>
            <person name="Koo N."/>
            <person name="Laohavisit A."/>
            <person name="Lee Y.H."/>
            <person name="Lumba S."/>
            <person name="McCourt P."/>
            <person name="Mortimer J.C."/>
            <person name="Mutuku J.M."/>
            <person name="Nomura T."/>
            <person name="Sasaki-Sekimoto Y."/>
            <person name="Seto Y."/>
            <person name="Wang Y."/>
            <person name="Wakatake T."/>
            <person name="Sakakibara H."/>
            <person name="Demura T."/>
            <person name="Yamaguchi S."/>
            <person name="Yoneyama K."/>
            <person name="Manabe R.I."/>
            <person name="Nelson D.C."/>
            <person name="Schulman A.H."/>
            <person name="Timko M.P."/>
            <person name="dePamphilis C.W."/>
            <person name="Choi D."/>
            <person name="Shirasu K."/>
        </authorList>
    </citation>
    <scope>NUCLEOTIDE SEQUENCE [LARGE SCALE GENOMIC DNA]</scope>
    <source>
        <strain evidence="5">cv. UVA1</strain>
    </source>
</reference>
<evidence type="ECO:0000259" key="3">
    <source>
        <dbReference type="Pfam" id="PF12274"/>
    </source>
</evidence>
<dbReference type="PANTHER" id="PTHR34710:SF20">
    <property type="entry name" value="OS10G0550200 PROTEIN"/>
    <property type="match status" value="1"/>
</dbReference>